<comment type="caution">
    <text evidence="9">The sequence shown here is derived from an EMBL/GenBank/DDBJ whole genome shotgun (WGS) entry which is preliminary data.</text>
</comment>
<dbReference type="EMBL" id="JADIMS010000043">
    <property type="protein sequence ID" value="MBO8449986.1"/>
    <property type="molecule type" value="Genomic_DNA"/>
</dbReference>
<comment type="similarity">
    <text evidence="5">Belongs to the alanine racemase family.</text>
</comment>
<evidence type="ECO:0000256" key="1">
    <source>
        <dbReference type="ARBA" id="ARBA00000316"/>
    </source>
</evidence>
<dbReference type="EC" id="5.1.1.1" evidence="5"/>
<evidence type="ECO:0000313" key="10">
    <source>
        <dbReference type="Proteomes" id="UP000823616"/>
    </source>
</evidence>
<dbReference type="CDD" id="cd00430">
    <property type="entry name" value="PLPDE_III_AR"/>
    <property type="match status" value="1"/>
</dbReference>
<feature type="active site" description="Proton acceptor; specific for L-alanine" evidence="5">
    <location>
        <position position="268"/>
    </location>
</feature>
<dbReference type="InterPro" id="IPR001608">
    <property type="entry name" value="Ala_racemase_N"/>
</dbReference>
<organism evidence="9 10">
    <name type="scientific">Candidatus Avitreponema avistercoris</name>
    <dbReference type="NCBI Taxonomy" id="2840705"/>
    <lineage>
        <taxon>Bacteria</taxon>
        <taxon>Pseudomonadati</taxon>
        <taxon>Spirochaetota</taxon>
        <taxon>Spirochaetia</taxon>
        <taxon>Spirochaetales</taxon>
        <taxon>Candidatus Avitreponema</taxon>
    </lineage>
</organism>
<reference evidence="9" key="1">
    <citation type="submission" date="2020-10" db="EMBL/GenBank/DDBJ databases">
        <authorList>
            <person name="Gilroy R."/>
        </authorList>
    </citation>
    <scope>NUCLEOTIDE SEQUENCE</scope>
    <source>
        <strain evidence="9">B3-4054</strain>
    </source>
</reference>
<accession>A0A9D9HG46</accession>
<evidence type="ECO:0000259" key="8">
    <source>
        <dbReference type="SMART" id="SM01005"/>
    </source>
</evidence>
<comment type="function">
    <text evidence="5">Catalyzes the interconversion of L-alanine and D-alanine. May also act on other amino acids.</text>
</comment>
<dbReference type="GO" id="GO:0005829">
    <property type="term" value="C:cytosol"/>
    <property type="evidence" value="ECO:0007669"/>
    <property type="project" value="TreeGrafter"/>
</dbReference>
<dbReference type="GO" id="GO:0030170">
    <property type="term" value="F:pyridoxal phosphate binding"/>
    <property type="evidence" value="ECO:0007669"/>
    <property type="project" value="UniProtKB-UniRule"/>
</dbReference>
<sequence length="376" mass="39232">MRATRAVIHLDHLVHNLNEIRKLAGPDVRLCLPVKAAAYGHGAVPVAKCALENGVSMLAVATVDEGMELRAAGISAPVLLFSVPDDAELEALARARLTPFVSEPRLVLQLEKAAAAVLSGGERLAVHLKVETGMGRTGCAPDSAGVLAEVIRGCPHLALGGMATHFAAADSLSEEDVRFTQDQLAEFLQAADAVRAAGINPGILHAAASAGALTLPAARLDMIRPGIAAYGYAPSGELAGRLDLRPVMELQTEVTFVKDWPEGASVSYGRTWRASAPCRIATLAVGYADGFRRSFSPGCSVEIHGVPCPVRGRICMDQCMVEIPPQAGNVVPGTPAVVFGPSPCRTSAADLAALAGTIPYEITCGISHRVPRVYTG</sequence>
<dbReference type="Gene3D" id="3.20.20.10">
    <property type="entry name" value="Alanine racemase"/>
    <property type="match status" value="1"/>
</dbReference>
<evidence type="ECO:0000256" key="6">
    <source>
        <dbReference type="PIRSR" id="PIRSR600821-50"/>
    </source>
</evidence>
<evidence type="ECO:0000256" key="5">
    <source>
        <dbReference type="HAMAP-Rule" id="MF_01201"/>
    </source>
</evidence>
<dbReference type="PANTHER" id="PTHR30511:SF0">
    <property type="entry name" value="ALANINE RACEMASE, CATABOLIC-RELATED"/>
    <property type="match status" value="1"/>
</dbReference>
<feature type="binding site" evidence="5 7">
    <location>
        <position position="316"/>
    </location>
    <ligand>
        <name>substrate</name>
    </ligand>
</feature>
<dbReference type="AlphaFoldDB" id="A0A9D9HG46"/>
<keyword evidence="4 5" id="KW-0413">Isomerase</keyword>
<dbReference type="InterPro" id="IPR000821">
    <property type="entry name" value="Ala_racemase"/>
</dbReference>
<dbReference type="InterPro" id="IPR011079">
    <property type="entry name" value="Ala_racemase_C"/>
</dbReference>
<dbReference type="Pfam" id="PF00842">
    <property type="entry name" value="Ala_racemase_C"/>
    <property type="match status" value="1"/>
</dbReference>
<comment type="cofactor">
    <cofactor evidence="2 5 6">
        <name>pyridoxal 5'-phosphate</name>
        <dbReference type="ChEBI" id="CHEBI:597326"/>
    </cofactor>
</comment>
<evidence type="ECO:0000256" key="3">
    <source>
        <dbReference type="ARBA" id="ARBA00022898"/>
    </source>
</evidence>
<dbReference type="SUPFAM" id="SSF51419">
    <property type="entry name" value="PLP-binding barrel"/>
    <property type="match status" value="1"/>
</dbReference>
<dbReference type="PRINTS" id="PR00992">
    <property type="entry name" value="ALARACEMASE"/>
</dbReference>
<dbReference type="SUPFAM" id="SSF50621">
    <property type="entry name" value="Alanine racemase C-terminal domain-like"/>
    <property type="match status" value="1"/>
</dbReference>
<dbReference type="Pfam" id="PF01168">
    <property type="entry name" value="Ala_racemase_N"/>
    <property type="match status" value="1"/>
</dbReference>
<dbReference type="GO" id="GO:0030632">
    <property type="term" value="P:D-alanine biosynthetic process"/>
    <property type="evidence" value="ECO:0007669"/>
    <property type="project" value="UniProtKB-UniRule"/>
</dbReference>
<feature type="active site" description="Proton acceptor; specific for D-alanine" evidence="5">
    <location>
        <position position="35"/>
    </location>
</feature>
<dbReference type="GO" id="GO:0008784">
    <property type="term" value="F:alanine racemase activity"/>
    <property type="evidence" value="ECO:0007669"/>
    <property type="project" value="UniProtKB-UniRule"/>
</dbReference>
<evidence type="ECO:0000313" key="9">
    <source>
        <dbReference type="EMBL" id="MBO8449986.1"/>
    </source>
</evidence>
<name>A0A9D9HG46_9SPIR</name>
<evidence type="ECO:0000256" key="7">
    <source>
        <dbReference type="PIRSR" id="PIRSR600821-52"/>
    </source>
</evidence>
<dbReference type="PANTHER" id="PTHR30511">
    <property type="entry name" value="ALANINE RACEMASE"/>
    <property type="match status" value="1"/>
</dbReference>
<evidence type="ECO:0000256" key="4">
    <source>
        <dbReference type="ARBA" id="ARBA00023235"/>
    </source>
</evidence>
<feature type="binding site" evidence="5 7">
    <location>
        <position position="136"/>
    </location>
    <ligand>
        <name>substrate</name>
    </ligand>
</feature>
<dbReference type="Proteomes" id="UP000823616">
    <property type="component" value="Unassembled WGS sequence"/>
</dbReference>
<feature type="modified residue" description="N6-(pyridoxal phosphate)lysine" evidence="5 6">
    <location>
        <position position="35"/>
    </location>
</feature>
<dbReference type="HAMAP" id="MF_01201">
    <property type="entry name" value="Ala_racemase"/>
    <property type="match status" value="1"/>
</dbReference>
<dbReference type="SMART" id="SM01005">
    <property type="entry name" value="Ala_racemase_C"/>
    <property type="match status" value="1"/>
</dbReference>
<dbReference type="FunFam" id="3.20.20.10:FF:000002">
    <property type="entry name" value="Alanine racemase"/>
    <property type="match status" value="1"/>
</dbReference>
<proteinExistence type="inferred from homology"/>
<keyword evidence="3 5" id="KW-0663">Pyridoxal phosphate</keyword>
<protein>
    <recommendedName>
        <fullName evidence="5">Alanine racemase</fullName>
        <ecNumber evidence="5">5.1.1.1</ecNumber>
    </recommendedName>
</protein>
<reference evidence="9" key="2">
    <citation type="journal article" date="2021" name="PeerJ">
        <title>Extensive microbial diversity within the chicken gut microbiome revealed by metagenomics and culture.</title>
        <authorList>
            <person name="Gilroy R."/>
            <person name="Ravi A."/>
            <person name="Getino M."/>
            <person name="Pursley I."/>
            <person name="Horton D.L."/>
            <person name="Alikhan N.F."/>
            <person name="Baker D."/>
            <person name="Gharbi K."/>
            <person name="Hall N."/>
            <person name="Watson M."/>
            <person name="Adriaenssens E.M."/>
            <person name="Foster-Nyarko E."/>
            <person name="Jarju S."/>
            <person name="Secka A."/>
            <person name="Antonio M."/>
            <person name="Oren A."/>
            <person name="Chaudhuri R.R."/>
            <person name="La Ragione R."/>
            <person name="Hildebrand F."/>
            <person name="Pallen M.J."/>
        </authorList>
    </citation>
    <scope>NUCLEOTIDE SEQUENCE</scope>
    <source>
        <strain evidence="9">B3-4054</strain>
    </source>
</reference>
<feature type="domain" description="Alanine racemase C-terminal" evidence="8">
    <location>
        <begin position="247"/>
        <end position="375"/>
    </location>
</feature>
<comment type="pathway">
    <text evidence="5">Amino-acid biosynthesis; D-alanine biosynthesis; D-alanine from L-alanine: step 1/1.</text>
</comment>
<dbReference type="NCBIfam" id="TIGR00492">
    <property type="entry name" value="alr"/>
    <property type="match status" value="1"/>
</dbReference>
<comment type="catalytic activity">
    <reaction evidence="1 5">
        <text>L-alanine = D-alanine</text>
        <dbReference type="Rhea" id="RHEA:20249"/>
        <dbReference type="ChEBI" id="CHEBI:57416"/>
        <dbReference type="ChEBI" id="CHEBI:57972"/>
        <dbReference type="EC" id="5.1.1.1"/>
    </reaction>
</comment>
<gene>
    <name evidence="9" type="primary">alr</name>
    <name evidence="9" type="ORF">IAA96_02655</name>
</gene>
<dbReference type="InterPro" id="IPR029066">
    <property type="entry name" value="PLP-binding_barrel"/>
</dbReference>
<dbReference type="Gene3D" id="2.40.37.10">
    <property type="entry name" value="Lyase, Ornithine Decarboxylase, Chain A, domain 1"/>
    <property type="match status" value="1"/>
</dbReference>
<dbReference type="InterPro" id="IPR009006">
    <property type="entry name" value="Ala_racemase/Decarboxylase_C"/>
</dbReference>
<evidence type="ECO:0000256" key="2">
    <source>
        <dbReference type="ARBA" id="ARBA00001933"/>
    </source>
</evidence>